<dbReference type="Proteomes" id="UP000430670">
    <property type="component" value="Unassembled WGS sequence"/>
</dbReference>
<sequence>MRYIRGVFIPIIALCLWCNLSLMALANSSTYLASNNETTSVEKPTEKLIQGEHRVTINGATLTYYVSGNGPVCLAHPGGPGFGGAYLKMPEVEKEFTMVYLDPVGTGKSERLKNLADYNFSRYVDDMEKLRQYLQLDKFYLLGHSHGGMVAQLYAIQYSAHLNGLILYGTTPTTDDAYKRDVSANLFWFIDRPWFWQALMGFRESTLATTDEQAASAFQKCVGFYFADYDNHKGEIDPVLKQIHFSLGPNKGFYQNMGVFDTRDRLSLIGVPTLILTGVKDFVCPVKYAEEMQQRIPGSKLVLFQNSGHMPHFEEPRNFAKAIGEFLSDKSNHRIK</sequence>
<feature type="chain" id="PRO_5039245773" evidence="1">
    <location>
        <begin position="27"/>
        <end position="336"/>
    </location>
</feature>
<comment type="caution">
    <text evidence="3">The sequence shown here is derived from an EMBL/GenBank/DDBJ whole genome shotgun (WGS) entry which is preliminary data.</text>
</comment>
<keyword evidence="4" id="KW-1185">Reference proteome</keyword>
<keyword evidence="1" id="KW-0732">Signal</keyword>
<dbReference type="InterPro" id="IPR029058">
    <property type="entry name" value="AB_hydrolase_fold"/>
</dbReference>
<dbReference type="AlphaFoldDB" id="A0A6I3SH44"/>
<dbReference type="PANTHER" id="PTHR43798:SF33">
    <property type="entry name" value="HYDROLASE, PUTATIVE (AFU_ORTHOLOGUE AFUA_2G14860)-RELATED"/>
    <property type="match status" value="1"/>
</dbReference>
<organism evidence="3 4">
    <name type="scientific">Heliobacterium mobile</name>
    <name type="common">Heliobacillus mobilis</name>
    <dbReference type="NCBI Taxonomy" id="28064"/>
    <lineage>
        <taxon>Bacteria</taxon>
        <taxon>Bacillati</taxon>
        <taxon>Bacillota</taxon>
        <taxon>Clostridia</taxon>
        <taxon>Eubacteriales</taxon>
        <taxon>Heliobacteriaceae</taxon>
        <taxon>Heliobacterium</taxon>
    </lineage>
</organism>
<name>A0A6I3SH44_HELMO</name>
<feature type="domain" description="AB hydrolase-1" evidence="2">
    <location>
        <begin position="75"/>
        <end position="316"/>
    </location>
</feature>
<protein>
    <submittedName>
        <fullName evidence="3">Alpha/beta fold hydrolase</fullName>
    </submittedName>
</protein>
<dbReference type="GO" id="GO:0016020">
    <property type="term" value="C:membrane"/>
    <property type="evidence" value="ECO:0007669"/>
    <property type="project" value="TreeGrafter"/>
</dbReference>
<keyword evidence="3" id="KW-0378">Hydrolase</keyword>
<dbReference type="Pfam" id="PF00561">
    <property type="entry name" value="Abhydrolase_1"/>
    <property type="match status" value="1"/>
</dbReference>
<reference evidence="3 4" key="1">
    <citation type="submission" date="2019-11" db="EMBL/GenBank/DDBJ databases">
        <title>Whole-genome sequence of a the green, strictly anaerobic photosynthetic bacterium Heliobacillus mobilis DSM 6151.</title>
        <authorList>
            <person name="Kyndt J.A."/>
            <person name="Meyer T.E."/>
        </authorList>
    </citation>
    <scope>NUCLEOTIDE SEQUENCE [LARGE SCALE GENOMIC DNA]</scope>
    <source>
        <strain evidence="3 4">DSM 6151</strain>
    </source>
</reference>
<dbReference type="EMBL" id="WNKU01000002">
    <property type="protein sequence ID" value="MTV48174.1"/>
    <property type="molecule type" value="Genomic_DNA"/>
</dbReference>
<evidence type="ECO:0000256" key="1">
    <source>
        <dbReference type="SAM" id="SignalP"/>
    </source>
</evidence>
<dbReference type="OrthoDB" id="9775557at2"/>
<accession>A0A6I3SH44</accession>
<evidence type="ECO:0000259" key="2">
    <source>
        <dbReference type="Pfam" id="PF00561"/>
    </source>
</evidence>
<evidence type="ECO:0000313" key="4">
    <source>
        <dbReference type="Proteomes" id="UP000430670"/>
    </source>
</evidence>
<proteinExistence type="predicted"/>
<dbReference type="PANTHER" id="PTHR43798">
    <property type="entry name" value="MONOACYLGLYCEROL LIPASE"/>
    <property type="match status" value="1"/>
</dbReference>
<dbReference type="InterPro" id="IPR050266">
    <property type="entry name" value="AB_hydrolase_sf"/>
</dbReference>
<feature type="signal peptide" evidence="1">
    <location>
        <begin position="1"/>
        <end position="26"/>
    </location>
</feature>
<dbReference type="Gene3D" id="3.40.50.1820">
    <property type="entry name" value="alpha/beta hydrolase"/>
    <property type="match status" value="1"/>
</dbReference>
<dbReference type="GO" id="GO:0016787">
    <property type="term" value="F:hydrolase activity"/>
    <property type="evidence" value="ECO:0007669"/>
    <property type="project" value="UniProtKB-KW"/>
</dbReference>
<gene>
    <name evidence="3" type="ORF">GJ688_04145</name>
</gene>
<dbReference type="InterPro" id="IPR000073">
    <property type="entry name" value="AB_hydrolase_1"/>
</dbReference>
<dbReference type="SUPFAM" id="SSF53474">
    <property type="entry name" value="alpha/beta-Hydrolases"/>
    <property type="match status" value="1"/>
</dbReference>
<evidence type="ECO:0000313" key="3">
    <source>
        <dbReference type="EMBL" id="MTV48174.1"/>
    </source>
</evidence>